<dbReference type="Pfam" id="PF11716">
    <property type="entry name" value="MDMPI_N"/>
    <property type="match status" value="1"/>
</dbReference>
<protein>
    <submittedName>
        <fullName evidence="2">Maleylpyruvate isomerase N-terminal domain-containing protein</fullName>
    </submittedName>
</protein>
<gene>
    <name evidence="2" type="ORF">P5G52_11735</name>
</gene>
<dbReference type="InterPro" id="IPR034660">
    <property type="entry name" value="DinB/YfiT-like"/>
</dbReference>
<dbReference type="InterPro" id="IPR024344">
    <property type="entry name" value="MDMPI_metal-binding"/>
</dbReference>
<accession>A0ABT8K5E1</accession>
<evidence type="ECO:0000259" key="1">
    <source>
        <dbReference type="Pfam" id="PF11716"/>
    </source>
</evidence>
<dbReference type="Proteomes" id="UP001174209">
    <property type="component" value="Unassembled WGS sequence"/>
</dbReference>
<keyword evidence="2" id="KW-0413">Isomerase</keyword>
<keyword evidence="3" id="KW-1185">Reference proteome</keyword>
<dbReference type="RefSeq" id="WP_301227565.1">
    <property type="nucleotide sequence ID" value="NZ_JAROCG010000001.1"/>
</dbReference>
<proteinExistence type="predicted"/>
<feature type="domain" description="Mycothiol-dependent maleylpyruvate isomerase metal-binding" evidence="1">
    <location>
        <begin position="29"/>
        <end position="165"/>
    </location>
</feature>
<reference evidence="2" key="1">
    <citation type="submission" date="2023-06" db="EMBL/GenBank/DDBJ databases">
        <title>MT1 and MT2 Draft Genomes of Novel Species.</title>
        <authorList>
            <person name="Venkateswaran K."/>
        </authorList>
    </citation>
    <scope>NUCLEOTIDE SEQUENCE</scope>
    <source>
        <strain evidence="2">IIF3SC-B10</strain>
    </source>
</reference>
<dbReference type="Gene3D" id="1.20.120.450">
    <property type="entry name" value="dinb family like domain"/>
    <property type="match status" value="1"/>
</dbReference>
<organism evidence="2 3">
    <name type="scientific">Arthrobacter burdickii</name>
    <dbReference type="NCBI Taxonomy" id="3035920"/>
    <lineage>
        <taxon>Bacteria</taxon>
        <taxon>Bacillati</taxon>
        <taxon>Actinomycetota</taxon>
        <taxon>Actinomycetes</taxon>
        <taxon>Micrococcales</taxon>
        <taxon>Micrococcaceae</taxon>
        <taxon>Arthrobacter</taxon>
    </lineage>
</organism>
<evidence type="ECO:0000313" key="3">
    <source>
        <dbReference type="Proteomes" id="UP001174209"/>
    </source>
</evidence>
<name>A0ABT8K5E1_9MICC</name>
<comment type="caution">
    <text evidence="2">The sequence shown here is derived from an EMBL/GenBank/DDBJ whole genome shotgun (WGS) entry which is preliminary data.</text>
</comment>
<dbReference type="EMBL" id="JAROCG010000001">
    <property type="protein sequence ID" value="MDN4611534.1"/>
    <property type="molecule type" value="Genomic_DNA"/>
</dbReference>
<evidence type="ECO:0000313" key="2">
    <source>
        <dbReference type="EMBL" id="MDN4611534.1"/>
    </source>
</evidence>
<sequence length="218" mass="23350">MRNASTGILTAFLGAAQQVEVVLDSKPVADHWEDQSALEGYTVAGLAGHLARGVLTVERYLDAPAPPDATEATDAAGYITAVLGDHDPVDSGFHRSVRARSLDTSSAGASALAREVGRARLALQERLDGSTLGRRVEVLQGVVITVEEYLRTRLVELVVHLDDLAVSVGQENSKDCPQDAYDEVAIVLVQVAARRHGALSVIRGLARRERHPDAIRAF</sequence>
<dbReference type="SUPFAM" id="SSF109854">
    <property type="entry name" value="DinB/YfiT-like putative metalloenzymes"/>
    <property type="match status" value="1"/>
</dbReference>
<dbReference type="GO" id="GO:0016853">
    <property type="term" value="F:isomerase activity"/>
    <property type="evidence" value="ECO:0007669"/>
    <property type="project" value="UniProtKB-KW"/>
</dbReference>